<dbReference type="PANTHER" id="PTHR21266">
    <property type="entry name" value="IRON-SULFUR DOMAIN CONTAINING PROTEIN"/>
    <property type="match status" value="1"/>
</dbReference>
<dbReference type="InterPro" id="IPR017941">
    <property type="entry name" value="Rieske_2Fe-2S"/>
</dbReference>
<organism evidence="8 9">
    <name type="scientific">Parafrankia irregularis</name>
    <dbReference type="NCBI Taxonomy" id="795642"/>
    <lineage>
        <taxon>Bacteria</taxon>
        <taxon>Bacillati</taxon>
        <taxon>Actinomycetota</taxon>
        <taxon>Actinomycetes</taxon>
        <taxon>Frankiales</taxon>
        <taxon>Frankiaceae</taxon>
        <taxon>Parafrankia</taxon>
    </lineage>
</organism>
<evidence type="ECO:0000259" key="7">
    <source>
        <dbReference type="PROSITE" id="PS51296"/>
    </source>
</evidence>
<dbReference type="SUPFAM" id="SSF50022">
    <property type="entry name" value="ISP domain"/>
    <property type="match status" value="1"/>
</dbReference>
<keyword evidence="1" id="KW-0001">2Fe-2S</keyword>
<protein>
    <submittedName>
        <fullName evidence="8">Vanillate O-demethylase monooxygenase subunit</fullName>
    </submittedName>
</protein>
<evidence type="ECO:0000256" key="2">
    <source>
        <dbReference type="ARBA" id="ARBA00022723"/>
    </source>
</evidence>
<accession>A0A0S4QM35</accession>
<gene>
    <name evidence="8" type="ORF">Ga0074812_106155</name>
</gene>
<reference evidence="9" key="1">
    <citation type="submission" date="2015-11" db="EMBL/GenBank/DDBJ databases">
        <authorList>
            <person name="Varghese N."/>
        </authorList>
    </citation>
    <scope>NUCLEOTIDE SEQUENCE [LARGE SCALE GENOMIC DNA]</scope>
    <source>
        <strain evidence="9">DSM 45899</strain>
    </source>
</reference>
<dbReference type="Gene3D" id="3.90.380.10">
    <property type="entry name" value="Naphthalene 1,2-dioxygenase Alpha Subunit, Chain A, domain 1"/>
    <property type="match status" value="1"/>
</dbReference>
<dbReference type="Pfam" id="PF19112">
    <property type="entry name" value="VanA_C"/>
    <property type="match status" value="1"/>
</dbReference>
<dbReference type="SUPFAM" id="SSF55961">
    <property type="entry name" value="Bet v1-like"/>
    <property type="match status" value="1"/>
</dbReference>
<dbReference type="GO" id="GO:0004497">
    <property type="term" value="F:monooxygenase activity"/>
    <property type="evidence" value="ECO:0007669"/>
    <property type="project" value="UniProtKB-KW"/>
</dbReference>
<dbReference type="PANTHER" id="PTHR21266:SF57">
    <property type="entry name" value="3-CHLOROBENZOATE-3,4-DIOXYGENASE"/>
    <property type="match status" value="1"/>
</dbReference>
<dbReference type="GO" id="GO:0016705">
    <property type="term" value="F:oxidoreductase activity, acting on paired donors, with incorporation or reduction of molecular oxygen"/>
    <property type="evidence" value="ECO:0007669"/>
    <property type="project" value="UniProtKB-ARBA"/>
</dbReference>
<keyword evidence="8" id="KW-0489">Methyltransferase</keyword>
<dbReference type="Proteomes" id="UP000198802">
    <property type="component" value="Unassembled WGS sequence"/>
</dbReference>
<dbReference type="Gene3D" id="2.102.10.10">
    <property type="entry name" value="Rieske [2Fe-2S] iron-sulphur domain"/>
    <property type="match status" value="1"/>
</dbReference>
<evidence type="ECO:0000256" key="4">
    <source>
        <dbReference type="ARBA" id="ARBA00023004"/>
    </source>
</evidence>
<dbReference type="Pfam" id="PF00355">
    <property type="entry name" value="Rieske"/>
    <property type="match status" value="1"/>
</dbReference>
<keyword evidence="5" id="KW-0411">Iron-sulfur</keyword>
<dbReference type="GO" id="GO:0046872">
    <property type="term" value="F:metal ion binding"/>
    <property type="evidence" value="ECO:0007669"/>
    <property type="project" value="UniProtKB-KW"/>
</dbReference>
<keyword evidence="9" id="KW-1185">Reference proteome</keyword>
<dbReference type="PROSITE" id="PS51296">
    <property type="entry name" value="RIESKE"/>
    <property type="match status" value="1"/>
</dbReference>
<dbReference type="EMBL" id="FAOZ01000006">
    <property type="protein sequence ID" value="CUU55900.1"/>
    <property type="molecule type" value="Genomic_DNA"/>
</dbReference>
<dbReference type="GO" id="GO:0051537">
    <property type="term" value="F:2 iron, 2 sulfur cluster binding"/>
    <property type="evidence" value="ECO:0007669"/>
    <property type="project" value="UniProtKB-KW"/>
</dbReference>
<evidence type="ECO:0000313" key="9">
    <source>
        <dbReference type="Proteomes" id="UP000198802"/>
    </source>
</evidence>
<proteinExistence type="predicted"/>
<keyword evidence="2" id="KW-0479">Metal-binding</keyword>
<feature type="domain" description="Rieske" evidence="7">
    <location>
        <begin position="70"/>
        <end position="175"/>
    </location>
</feature>
<dbReference type="CDD" id="cd03469">
    <property type="entry name" value="Rieske_RO_Alpha_N"/>
    <property type="match status" value="1"/>
</dbReference>
<evidence type="ECO:0000256" key="6">
    <source>
        <dbReference type="SAM" id="MobiDB-lite"/>
    </source>
</evidence>
<evidence type="ECO:0000256" key="5">
    <source>
        <dbReference type="ARBA" id="ARBA00023014"/>
    </source>
</evidence>
<evidence type="ECO:0000256" key="1">
    <source>
        <dbReference type="ARBA" id="ARBA00022714"/>
    </source>
</evidence>
<dbReference type="InterPro" id="IPR036922">
    <property type="entry name" value="Rieske_2Fe-2S_sf"/>
</dbReference>
<keyword evidence="3" id="KW-0560">Oxidoreductase</keyword>
<feature type="region of interest" description="Disordered" evidence="6">
    <location>
        <begin position="1"/>
        <end position="21"/>
    </location>
</feature>
<evidence type="ECO:0000256" key="3">
    <source>
        <dbReference type="ARBA" id="ARBA00023002"/>
    </source>
</evidence>
<dbReference type="GO" id="GO:0032259">
    <property type="term" value="P:methylation"/>
    <property type="evidence" value="ECO:0007669"/>
    <property type="project" value="UniProtKB-KW"/>
</dbReference>
<sequence length="392" mass="42153">MTILSPTPAGTPTPAGGAAPTGGAVLSGGIVLSGGLTEVADGRDPDAGLLTTARREEYDAAWLAAARRSWHPVARGQDVPVGRPVPVTLLGSELVLWRRADGQLGLLAGSCVHRGTRLADGSVTAAGDLRCPYHGWEFRADGSCALVPQLGSDRVPARIRQPAAQVDEHAGLVWACLAPPGEEATARPTLPEADLPAFRRHIGAPIHWRAQASRHIENFCDIAHFSILHTSSFGNPDVLGVDRYGVRRTETGQLLLHYDYPGRDYLAGTAGQVGPEMLITLDYEVQLPFTVTLREINGPGTLVFTALCPVDATSCVVFWLSARTDGVELDGPRVERAETEILEEDRLIVERQRPARMPLARGGEAHLRFDRFSVAYRESLAALGYPDLPPTH</sequence>
<name>A0A0S4QM35_9ACTN</name>
<dbReference type="RefSeq" id="WP_165615571.1">
    <property type="nucleotide sequence ID" value="NZ_FAOZ01000006.1"/>
</dbReference>
<dbReference type="GO" id="GO:0008168">
    <property type="term" value="F:methyltransferase activity"/>
    <property type="evidence" value="ECO:0007669"/>
    <property type="project" value="UniProtKB-KW"/>
</dbReference>
<keyword evidence="4" id="KW-0408">Iron</keyword>
<evidence type="ECO:0000313" key="8">
    <source>
        <dbReference type="EMBL" id="CUU55900.1"/>
    </source>
</evidence>
<keyword evidence="8" id="KW-0808">Transferase</keyword>
<keyword evidence="8" id="KW-0503">Monooxygenase</keyword>
<dbReference type="AlphaFoldDB" id="A0A0S4QM35"/>
<dbReference type="InterPro" id="IPR050584">
    <property type="entry name" value="Cholesterol_7-desaturase"/>
</dbReference>
<dbReference type="InterPro" id="IPR044043">
    <property type="entry name" value="VanA_C_cat"/>
</dbReference>